<dbReference type="PANTHER" id="PTHR12241:SF147">
    <property type="entry name" value="TUBULIN POLYGLUTAMYLASE TTLL7"/>
    <property type="match status" value="1"/>
</dbReference>
<keyword evidence="6" id="KW-1185">Reference proteome</keyword>
<feature type="region of interest" description="Disordered" evidence="4">
    <location>
        <begin position="228"/>
        <end position="258"/>
    </location>
</feature>
<keyword evidence="3" id="KW-0067">ATP-binding</keyword>
<evidence type="ECO:0000313" key="6">
    <source>
        <dbReference type="Proteomes" id="UP001217089"/>
    </source>
</evidence>
<sequence length="595" mass="69074">MIMDLSLSNLMNLTAGRPGSPSGEANARKFSQSDYLPSKSADERFREFQLRYGNENLGRSLQDTHGGHNMESQHKEQILQNLRQGYPSGESALRKQILEKEHQKYNSKYQTGKYTADGKRLSKGEDNFEKLKKNYDVEALSREHLEQSYRNLERLRQRDLNQQLEEDPEYDIQEMRKYASAGYRLGQEEDTDIKHQLRRKSTGYRLRDEDEDEALKIENSFHDDLSLRQRSKDRAAAKRREHMQDLQTSSRQKSGKKGTLVANLSGTRYDAVIQIAERQGFTVTKTDSSLVNLIWNDSFVSTEKIAELKPFQKINHFPGMGEITRKDCLARNIKKVQESHKKEFSFIPETWLPNEHSLLVSHAKELKAKKKPKTFIVKPSNRAQGHGIELYTNPDKIPALDNHIVQEYIDRPFLLDRFKFDLRLYVLITSCDPLRVYLFKDGLVRLSTEKYLPPDEQNLVNRSPSFGIDERIDAQIKPTLIDDTLKLLNMKPSDKERCMRAQKGQSEKRLHSSTRRTDEISKRKDDLSLNNVDKESSDYVSPVVIDIVRSTVKEVLNPIWPNDIENVTLYRNFNKIFARMLSNHGQGLWNCFSSK</sequence>
<gene>
    <name evidence="5" type="ORF">KUTeg_016342</name>
</gene>
<evidence type="ECO:0000256" key="4">
    <source>
        <dbReference type="SAM" id="MobiDB-lite"/>
    </source>
</evidence>
<evidence type="ECO:0000256" key="2">
    <source>
        <dbReference type="ARBA" id="ARBA00022741"/>
    </source>
</evidence>
<evidence type="ECO:0000313" key="5">
    <source>
        <dbReference type="EMBL" id="KAJ8305797.1"/>
    </source>
</evidence>
<dbReference type="Pfam" id="PF03133">
    <property type="entry name" value="TTL"/>
    <property type="match status" value="1"/>
</dbReference>
<dbReference type="PANTHER" id="PTHR12241">
    <property type="entry name" value="TUBULIN POLYGLUTAMYLASE"/>
    <property type="match status" value="1"/>
</dbReference>
<proteinExistence type="predicted"/>
<keyword evidence="1" id="KW-0436">Ligase</keyword>
<dbReference type="SUPFAM" id="SSF56059">
    <property type="entry name" value="Glutathione synthetase ATP-binding domain-like"/>
    <property type="match status" value="1"/>
</dbReference>
<protein>
    <submittedName>
        <fullName evidence="5">Uncharacterized protein</fullName>
    </submittedName>
</protein>
<dbReference type="InterPro" id="IPR004344">
    <property type="entry name" value="TTL/TTLL_fam"/>
</dbReference>
<dbReference type="PROSITE" id="PS51221">
    <property type="entry name" value="TTL"/>
    <property type="match status" value="1"/>
</dbReference>
<keyword evidence="2" id="KW-0547">Nucleotide-binding</keyword>
<organism evidence="5 6">
    <name type="scientific">Tegillarca granosa</name>
    <name type="common">Malaysian cockle</name>
    <name type="synonym">Anadara granosa</name>
    <dbReference type="NCBI Taxonomy" id="220873"/>
    <lineage>
        <taxon>Eukaryota</taxon>
        <taxon>Metazoa</taxon>
        <taxon>Spiralia</taxon>
        <taxon>Lophotrochozoa</taxon>
        <taxon>Mollusca</taxon>
        <taxon>Bivalvia</taxon>
        <taxon>Autobranchia</taxon>
        <taxon>Pteriomorphia</taxon>
        <taxon>Arcoida</taxon>
        <taxon>Arcoidea</taxon>
        <taxon>Arcidae</taxon>
        <taxon>Tegillarca</taxon>
    </lineage>
</organism>
<evidence type="ECO:0000256" key="3">
    <source>
        <dbReference type="ARBA" id="ARBA00022840"/>
    </source>
</evidence>
<feature type="compositionally biased region" description="Basic and acidic residues" evidence="4">
    <location>
        <begin position="228"/>
        <end position="244"/>
    </location>
</feature>
<accession>A0ABQ9EKL1</accession>
<feature type="region of interest" description="Disordered" evidence="4">
    <location>
        <begin position="12"/>
        <end position="38"/>
    </location>
</feature>
<comment type="caution">
    <text evidence="5">The sequence shown here is derived from an EMBL/GenBank/DDBJ whole genome shotgun (WGS) entry which is preliminary data.</text>
</comment>
<evidence type="ECO:0000256" key="1">
    <source>
        <dbReference type="ARBA" id="ARBA00022598"/>
    </source>
</evidence>
<dbReference type="EMBL" id="JARBDR010000813">
    <property type="protein sequence ID" value="KAJ8305797.1"/>
    <property type="molecule type" value="Genomic_DNA"/>
</dbReference>
<dbReference type="Gene3D" id="3.30.470.20">
    <property type="entry name" value="ATP-grasp fold, B domain"/>
    <property type="match status" value="1"/>
</dbReference>
<feature type="region of interest" description="Disordered" evidence="4">
    <location>
        <begin position="496"/>
        <end position="522"/>
    </location>
</feature>
<name>A0ABQ9EKL1_TEGGR</name>
<reference evidence="5 6" key="1">
    <citation type="submission" date="2022-12" db="EMBL/GenBank/DDBJ databases">
        <title>Chromosome-level genome of Tegillarca granosa.</title>
        <authorList>
            <person name="Kim J."/>
        </authorList>
    </citation>
    <scope>NUCLEOTIDE SEQUENCE [LARGE SCALE GENOMIC DNA]</scope>
    <source>
        <strain evidence="5">Teg-2019</strain>
        <tissue evidence="5">Adductor muscle</tissue>
    </source>
</reference>
<dbReference type="Proteomes" id="UP001217089">
    <property type="component" value="Unassembled WGS sequence"/>
</dbReference>